<keyword evidence="2" id="KW-1133">Transmembrane helix</keyword>
<dbReference type="AlphaFoldDB" id="A0A2A6BNA7"/>
<dbReference type="InterPro" id="IPR005331">
    <property type="entry name" value="Sulfotransferase"/>
</dbReference>
<evidence type="ECO:0000313" key="4">
    <source>
        <dbReference type="Proteomes" id="UP000005239"/>
    </source>
</evidence>
<dbReference type="GO" id="GO:0050650">
    <property type="term" value="P:chondroitin sulfate proteoglycan biosynthetic process"/>
    <property type="evidence" value="ECO:0007669"/>
    <property type="project" value="InterPro"/>
</dbReference>
<dbReference type="GO" id="GO:0016020">
    <property type="term" value="C:membrane"/>
    <property type="evidence" value="ECO:0007669"/>
    <property type="project" value="InterPro"/>
</dbReference>
<dbReference type="GO" id="GO:1902884">
    <property type="term" value="P:positive regulation of response to oxidative stress"/>
    <property type="evidence" value="ECO:0007669"/>
    <property type="project" value="InterPro"/>
</dbReference>
<feature type="region of interest" description="Disordered" evidence="1">
    <location>
        <begin position="350"/>
        <end position="383"/>
    </location>
</feature>
<feature type="transmembrane region" description="Helical" evidence="2">
    <location>
        <begin position="305"/>
        <end position="325"/>
    </location>
</feature>
<keyword evidence="2" id="KW-0472">Membrane</keyword>
<name>A0A2A6BNA7_PRIPA</name>
<evidence type="ECO:0000313" key="3">
    <source>
        <dbReference type="EnsemblMetazoa" id="PPA09342.1"/>
    </source>
</evidence>
<protein>
    <submittedName>
        <fullName evidence="3">Uncharacterized protein</fullName>
    </submittedName>
</protein>
<accession>A0A8R1YBG2</accession>
<reference evidence="4" key="1">
    <citation type="journal article" date="2008" name="Nat. Genet.">
        <title>The Pristionchus pacificus genome provides a unique perspective on nematode lifestyle and parasitism.</title>
        <authorList>
            <person name="Dieterich C."/>
            <person name="Clifton S.W."/>
            <person name="Schuster L.N."/>
            <person name="Chinwalla A."/>
            <person name="Delehaunty K."/>
            <person name="Dinkelacker I."/>
            <person name="Fulton L."/>
            <person name="Fulton R."/>
            <person name="Godfrey J."/>
            <person name="Minx P."/>
            <person name="Mitreva M."/>
            <person name="Roeseler W."/>
            <person name="Tian H."/>
            <person name="Witte H."/>
            <person name="Yang S.P."/>
            <person name="Wilson R.K."/>
            <person name="Sommer R.J."/>
        </authorList>
    </citation>
    <scope>NUCLEOTIDE SEQUENCE [LARGE SCALE GENOMIC DNA]</scope>
    <source>
        <strain evidence="4">PS312</strain>
    </source>
</reference>
<feature type="compositionally biased region" description="Low complexity" evidence="1">
    <location>
        <begin position="360"/>
        <end position="377"/>
    </location>
</feature>
<keyword evidence="2" id="KW-0812">Transmembrane</keyword>
<dbReference type="InterPro" id="IPR007669">
    <property type="entry name" value="Chst-1-like"/>
</dbReference>
<dbReference type="EnsemblMetazoa" id="PPA09342.1">
    <property type="protein sequence ID" value="PPA09342.1"/>
    <property type="gene ID" value="WBGene00098896"/>
</dbReference>
<dbReference type="GO" id="GO:0047756">
    <property type="term" value="F:chondroitin 4-sulfotransferase activity"/>
    <property type="evidence" value="ECO:0007669"/>
    <property type="project" value="InterPro"/>
</dbReference>
<proteinExistence type="predicted"/>
<evidence type="ECO:0000256" key="1">
    <source>
        <dbReference type="SAM" id="MobiDB-lite"/>
    </source>
</evidence>
<accession>A0A2A6BNA7</accession>
<sequence>MRLVPCIVSLATCLLGYFFLSSIVILRKRLSTCLLGYFFLSSIVILRKGSTSSSSVLCSGADRDNCARPFVPFKQRYRFATRYSLLGCAIEKNFSTLLTAILCFLHDEKKFVSRERRLVKEDFHHRFCGPRNEASSIEKATKRMNGNETTTLFAITREPVDRFISGYVDKCIKEETWQHHPDSCCGCKRDVDCFVEKMYARIIKSRGEKQRTTFDDEHFFPQSWRCEFASHLRDYTILDFSSADSSAFYTKLLKLLHDHRVPDSSLSLIESSLHSSRTDHSTIQSEERKEYEKRIRSSPRIMERIARIMAFALVLLVLVLAYIGYRVYSSPTQAKADADDPRYQTLRISENVAFEDKSGSKSGAKSAPKPAAKSTTKSSKKKN</sequence>
<evidence type="ECO:0000256" key="2">
    <source>
        <dbReference type="SAM" id="Phobius"/>
    </source>
</evidence>
<dbReference type="OrthoDB" id="408912at2759"/>
<dbReference type="PANTHER" id="PTHR22900">
    <property type="entry name" value="PROTEIN CBG14245-RELATED"/>
    <property type="match status" value="1"/>
</dbReference>
<reference evidence="3" key="2">
    <citation type="submission" date="2022-06" db="UniProtKB">
        <authorList>
            <consortium name="EnsemblMetazoa"/>
        </authorList>
    </citation>
    <scope>IDENTIFICATION</scope>
    <source>
        <strain evidence="3">PS312</strain>
    </source>
</reference>
<dbReference type="Proteomes" id="UP000005239">
    <property type="component" value="Unassembled WGS sequence"/>
</dbReference>
<feature type="transmembrane region" description="Helical" evidence="2">
    <location>
        <begin position="6"/>
        <end position="26"/>
    </location>
</feature>
<dbReference type="PANTHER" id="PTHR22900:SF13">
    <property type="entry name" value="CARBOHYDRATE SULFOTRANSFERASE-RELATED"/>
    <property type="match status" value="1"/>
</dbReference>
<dbReference type="Pfam" id="PF03567">
    <property type="entry name" value="Sulfotransfer_2"/>
    <property type="match status" value="1"/>
</dbReference>
<gene>
    <name evidence="3" type="primary">WBGene00098896</name>
</gene>
<keyword evidence="4" id="KW-1185">Reference proteome</keyword>
<organism evidence="3 4">
    <name type="scientific">Pristionchus pacificus</name>
    <name type="common">Parasitic nematode worm</name>
    <dbReference type="NCBI Taxonomy" id="54126"/>
    <lineage>
        <taxon>Eukaryota</taxon>
        <taxon>Metazoa</taxon>
        <taxon>Ecdysozoa</taxon>
        <taxon>Nematoda</taxon>
        <taxon>Chromadorea</taxon>
        <taxon>Rhabditida</taxon>
        <taxon>Rhabditina</taxon>
        <taxon>Diplogasteromorpha</taxon>
        <taxon>Diplogasteroidea</taxon>
        <taxon>Neodiplogasteridae</taxon>
        <taxon>Pristionchus</taxon>
    </lineage>
</organism>